<dbReference type="Pfam" id="PF13746">
    <property type="entry name" value="Fer4_18"/>
    <property type="match status" value="1"/>
</dbReference>
<keyword evidence="6" id="KW-0411">Iron-sulfur</keyword>
<dbReference type="InterPro" id="IPR013783">
    <property type="entry name" value="Ig-like_fold"/>
</dbReference>
<keyword evidence="7" id="KW-0472">Membrane</keyword>
<feature type="transmembrane region" description="Helical" evidence="7">
    <location>
        <begin position="330"/>
        <end position="350"/>
    </location>
</feature>
<accession>A0A2W5T0E2</accession>
<evidence type="ECO:0000256" key="7">
    <source>
        <dbReference type="SAM" id="Phobius"/>
    </source>
</evidence>
<dbReference type="GO" id="GO:0005886">
    <property type="term" value="C:plasma membrane"/>
    <property type="evidence" value="ECO:0007669"/>
    <property type="project" value="TreeGrafter"/>
</dbReference>
<dbReference type="AlphaFoldDB" id="A0A2W5T0E2"/>
<evidence type="ECO:0000256" key="5">
    <source>
        <dbReference type="ARBA" id="ARBA00023004"/>
    </source>
</evidence>
<dbReference type="Gene3D" id="2.60.40.10">
    <property type="entry name" value="Immunoglobulins"/>
    <property type="match status" value="1"/>
</dbReference>
<dbReference type="EMBL" id="QFQP01000039">
    <property type="protein sequence ID" value="PZR06303.1"/>
    <property type="molecule type" value="Genomic_DNA"/>
</dbReference>
<feature type="transmembrane region" description="Helical" evidence="7">
    <location>
        <begin position="191"/>
        <end position="209"/>
    </location>
</feature>
<dbReference type="InterPro" id="IPR017900">
    <property type="entry name" value="4Fe4S_Fe_S_CS"/>
</dbReference>
<name>A0A2W5T0E2_9BACT</name>
<feature type="transmembrane region" description="Helical" evidence="7">
    <location>
        <begin position="79"/>
        <end position="99"/>
    </location>
</feature>
<evidence type="ECO:0000256" key="4">
    <source>
        <dbReference type="ARBA" id="ARBA00022982"/>
    </source>
</evidence>
<dbReference type="PROSITE" id="PS00198">
    <property type="entry name" value="4FE4S_FER_1"/>
    <property type="match status" value="1"/>
</dbReference>
<protein>
    <submittedName>
        <fullName evidence="9">Cytochrome c oxidase accessory protein CcoG</fullName>
    </submittedName>
</protein>
<dbReference type="NCBIfam" id="TIGR02745">
    <property type="entry name" value="ccoG_rdxA_fixG"/>
    <property type="match status" value="1"/>
</dbReference>
<dbReference type="Proteomes" id="UP000249061">
    <property type="component" value="Unassembled WGS sequence"/>
</dbReference>
<keyword evidence="5" id="KW-0408">Iron</keyword>
<evidence type="ECO:0000313" key="9">
    <source>
        <dbReference type="EMBL" id="PZR06303.1"/>
    </source>
</evidence>
<sequence length="466" mass="51947">MVTRDDILGSMKADGSRVRLQPADVRGRFMNWRRAAFTALIAFYVAGPFIPVGGHPMIHLDVARRRFYFFGQTFNAQDFWLVLLLALVFVFGLLLVTAWRGRVWCGWACPQSVFLEGVYRPIERFIDGSREQRLKLDAAPWSPLKVFKRVSKFVVFLVVSAAIAHTATALFVSPRELWLMINEGPAEHLEAFLLTVGFTALLQFNFWWFREQFCVVLCPYGRLQSVLHDKDSVTVAYREARGEPRGKLVKLPTLQAPPRGDCVDCNRCVVVCPTGIDIRKGLQMECLACTACIDACDDVMDKVHRPRGLIGFASQRELATGARKTLRPRVVVYAGLFVIALVTLLVSLTLRTPFEANVVRARGAMPFVVDGERVTNAFEVHLFNKQPEEAEFSIAVRAPAGANVVVGTPVLHLGSLEDARIPVSVSVARFQANTEFTVEVTDLTSGSVRQLPMRFMGPTSAQRSSP</sequence>
<evidence type="ECO:0000256" key="6">
    <source>
        <dbReference type="ARBA" id="ARBA00023014"/>
    </source>
</evidence>
<dbReference type="PROSITE" id="PS51379">
    <property type="entry name" value="4FE4S_FER_2"/>
    <property type="match status" value="1"/>
</dbReference>
<dbReference type="InterPro" id="IPR014116">
    <property type="entry name" value="Cyt_c_oxidase_cbb3_FixG"/>
</dbReference>
<evidence type="ECO:0000313" key="10">
    <source>
        <dbReference type="Proteomes" id="UP000249061"/>
    </source>
</evidence>
<keyword evidence="1" id="KW-0813">Transport</keyword>
<comment type="caution">
    <text evidence="9">The sequence shown here is derived from an EMBL/GenBank/DDBJ whole genome shotgun (WGS) entry which is preliminary data.</text>
</comment>
<dbReference type="InterPro" id="IPR017896">
    <property type="entry name" value="4Fe4S_Fe-S-bd"/>
</dbReference>
<feature type="transmembrane region" description="Helical" evidence="7">
    <location>
        <begin position="36"/>
        <end position="59"/>
    </location>
</feature>
<keyword evidence="7" id="KW-1133">Transmembrane helix</keyword>
<feature type="transmembrane region" description="Helical" evidence="7">
    <location>
        <begin position="153"/>
        <end position="171"/>
    </location>
</feature>
<gene>
    <name evidence="9" type="primary">ccoG</name>
    <name evidence="9" type="ORF">DI536_30685</name>
</gene>
<dbReference type="GO" id="GO:0046872">
    <property type="term" value="F:metal ion binding"/>
    <property type="evidence" value="ECO:0007669"/>
    <property type="project" value="UniProtKB-KW"/>
</dbReference>
<dbReference type="GO" id="GO:0051539">
    <property type="term" value="F:4 iron, 4 sulfur cluster binding"/>
    <property type="evidence" value="ECO:0007669"/>
    <property type="project" value="UniProtKB-KW"/>
</dbReference>
<evidence type="ECO:0000259" key="8">
    <source>
        <dbReference type="PROSITE" id="PS51379"/>
    </source>
</evidence>
<organism evidence="9 10">
    <name type="scientific">Archangium gephyra</name>
    <dbReference type="NCBI Taxonomy" id="48"/>
    <lineage>
        <taxon>Bacteria</taxon>
        <taxon>Pseudomonadati</taxon>
        <taxon>Myxococcota</taxon>
        <taxon>Myxococcia</taxon>
        <taxon>Myxococcales</taxon>
        <taxon>Cystobacterineae</taxon>
        <taxon>Archangiaceae</taxon>
        <taxon>Archangium</taxon>
    </lineage>
</organism>
<dbReference type="Pfam" id="PF11614">
    <property type="entry name" value="FixG_C"/>
    <property type="match status" value="1"/>
</dbReference>
<keyword evidence="2" id="KW-0004">4Fe-4S</keyword>
<evidence type="ECO:0000256" key="2">
    <source>
        <dbReference type="ARBA" id="ARBA00022485"/>
    </source>
</evidence>
<keyword evidence="4" id="KW-0249">Electron transport</keyword>
<dbReference type="PANTHER" id="PTHR30176:SF3">
    <property type="entry name" value="FERREDOXIN-TYPE PROTEIN NAPH"/>
    <property type="match status" value="1"/>
</dbReference>
<dbReference type="PANTHER" id="PTHR30176">
    <property type="entry name" value="FERREDOXIN-TYPE PROTEIN NAPH"/>
    <property type="match status" value="1"/>
</dbReference>
<evidence type="ECO:0000256" key="3">
    <source>
        <dbReference type="ARBA" id="ARBA00022723"/>
    </source>
</evidence>
<dbReference type="SUPFAM" id="SSF54862">
    <property type="entry name" value="4Fe-4S ferredoxins"/>
    <property type="match status" value="1"/>
</dbReference>
<dbReference type="InterPro" id="IPR032879">
    <property type="entry name" value="FixG_C"/>
</dbReference>
<keyword evidence="7" id="KW-0812">Transmembrane</keyword>
<proteinExistence type="predicted"/>
<keyword evidence="3" id="KW-0479">Metal-binding</keyword>
<evidence type="ECO:0000256" key="1">
    <source>
        <dbReference type="ARBA" id="ARBA00022448"/>
    </source>
</evidence>
<feature type="domain" description="4Fe-4S ferredoxin-type" evidence="8">
    <location>
        <begin position="250"/>
        <end position="281"/>
    </location>
</feature>
<dbReference type="Pfam" id="PF12801">
    <property type="entry name" value="Fer4_5"/>
    <property type="match status" value="1"/>
</dbReference>
<reference evidence="9 10" key="1">
    <citation type="submission" date="2017-08" db="EMBL/GenBank/DDBJ databases">
        <title>Infants hospitalized years apart are colonized by the same room-sourced microbial strains.</title>
        <authorList>
            <person name="Brooks B."/>
            <person name="Olm M.R."/>
            <person name="Firek B.A."/>
            <person name="Baker R."/>
            <person name="Thomas B.C."/>
            <person name="Morowitz M.J."/>
            <person name="Banfield J.F."/>
        </authorList>
    </citation>
    <scope>NUCLEOTIDE SEQUENCE [LARGE SCALE GENOMIC DNA]</scope>
    <source>
        <strain evidence="9">S2_003_000_R2_14</strain>
    </source>
</reference>
<dbReference type="InterPro" id="IPR051684">
    <property type="entry name" value="Electron_Trans/Redox"/>
</dbReference>